<keyword evidence="3" id="KW-1185">Reference proteome</keyword>
<feature type="transmembrane region" description="Helical" evidence="1">
    <location>
        <begin position="48"/>
        <end position="71"/>
    </location>
</feature>
<dbReference type="GO" id="GO:0022857">
    <property type="term" value="F:transmembrane transporter activity"/>
    <property type="evidence" value="ECO:0007669"/>
    <property type="project" value="InterPro"/>
</dbReference>
<name>A0A7R7HY15_9ACTN</name>
<protein>
    <submittedName>
        <fullName evidence="2">MFS transporter</fullName>
    </submittedName>
</protein>
<feature type="transmembrane region" description="Helical" evidence="1">
    <location>
        <begin position="286"/>
        <end position="314"/>
    </location>
</feature>
<dbReference type="Proteomes" id="UP000611640">
    <property type="component" value="Chromosome"/>
</dbReference>
<reference evidence="2 3" key="1">
    <citation type="submission" date="2020-08" db="EMBL/GenBank/DDBJ databases">
        <title>Whole genome shotgun sequence of Actinocatenispora thailandica NBRC 105041.</title>
        <authorList>
            <person name="Komaki H."/>
            <person name="Tamura T."/>
        </authorList>
    </citation>
    <scope>NUCLEOTIDE SEQUENCE [LARGE SCALE GENOMIC DNA]</scope>
    <source>
        <strain evidence="2 3">NBRC 105041</strain>
    </source>
</reference>
<organism evidence="2 3">
    <name type="scientific">Actinocatenispora thailandica</name>
    <dbReference type="NCBI Taxonomy" id="227318"/>
    <lineage>
        <taxon>Bacteria</taxon>
        <taxon>Bacillati</taxon>
        <taxon>Actinomycetota</taxon>
        <taxon>Actinomycetes</taxon>
        <taxon>Micromonosporales</taxon>
        <taxon>Micromonosporaceae</taxon>
        <taxon>Actinocatenispora</taxon>
    </lineage>
</organism>
<feature type="transmembrane region" description="Helical" evidence="1">
    <location>
        <begin position="253"/>
        <end position="274"/>
    </location>
</feature>
<dbReference type="AlphaFoldDB" id="A0A7R7HY15"/>
<feature type="transmembrane region" description="Helical" evidence="1">
    <location>
        <begin position="83"/>
        <end position="103"/>
    </location>
</feature>
<feature type="transmembrane region" description="Helical" evidence="1">
    <location>
        <begin position="373"/>
        <end position="391"/>
    </location>
</feature>
<dbReference type="PANTHER" id="PTHR23542">
    <property type="match status" value="1"/>
</dbReference>
<dbReference type="Gene3D" id="1.20.1250.20">
    <property type="entry name" value="MFS general substrate transporter like domains"/>
    <property type="match status" value="2"/>
</dbReference>
<keyword evidence="1" id="KW-0472">Membrane</keyword>
<evidence type="ECO:0000256" key="1">
    <source>
        <dbReference type="SAM" id="Phobius"/>
    </source>
</evidence>
<dbReference type="SUPFAM" id="SSF103473">
    <property type="entry name" value="MFS general substrate transporter"/>
    <property type="match status" value="1"/>
</dbReference>
<dbReference type="PANTHER" id="PTHR23542:SF1">
    <property type="entry name" value="MAJOR FACILITATOR SUPERFAMILY (MFS) PROFILE DOMAIN-CONTAINING PROTEIN"/>
    <property type="match status" value="1"/>
</dbReference>
<gene>
    <name evidence="2" type="ORF">Athai_31060</name>
</gene>
<dbReference type="EMBL" id="AP023355">
    <property type="protein sequence ID" value="BCJ35603.1"/>
    <property type="molecule type" value="Genomic_DNA"/>
</dbReference>
<evidence type="ECO:0000313" key="3">
    <source>
        <dbReference type="Proteomes" id="UP000611640"/>
    </source>
</evidence>
<feature type="transmembrane region" description="Helical" evidence="1">
    <location>
        <begin position="144"/>
        <end position="170"/>
    </location>
</feature>
<dbReference type="Pfam" id="PF07690">
    <property type="entry name" value="MFS_1"/>
    <property type="match status" value="1"/>
</dbReference>
<accession>A0A7R7HY15</accession>
<dbReference type="RefSeq" id="WP_203962104.1">
    <property type="nucleotide sequence ID" value="NZ_AP023355.1"/>
</dbReference>
<keyword evidence="1" id="KW-1133">Transmembrane helix</keyword>
<keyword evidence="1" id="KW-0812">Transmembrane</keyword>
<sequence length="416" mass="41312">MSASVAEYRRALGTPGARGPVVASLFARLPIAMIGLAALLYVQREYGSYGPAGLVSAGTLVGVAAGSVVQGRLMDAFGVTRPMLVVVAVYAGFVTAGCLTIQAHGPVPLLVLLALGIGAFEPQVGSASRAMWPRLLPAGPTRDAALAYEAISMEVFFILGPGIAGLLAAAPWAGTGLVAGAGLMIAGSLAFVLNPTIRGHRPVRGTGARSVLGALASPGLRTVALAAFGFGVVVGFVEVAVPASATAAGNEAAGGLLLSLFSVTSVAFGLVYGVRPWPRPMRLRLPALLAGFAALVALLAVPTGLVGLALALLVAGCLITPQSTAHSAAVELVAPAGTATEAFGWIVTAVTLGLAGGQSVSGQLTAGAGPRPAFLLAAGAGLVLAGLLWLLRGTVGGDRRAPRPDAPAEPRIPAGV</sequence>
<dbReference type="InterPro" id="IPR011701">
    <property type="entry name" value="MFS"/>
</dbReference>
<proteinExistence type="predicted"/>
<dbReference type="KEGG" id="atl:Athai_31060"/>
<dbReference type="InterPro" id="IPR036259">
    <property type="entry name" value="MFS_trans_sf"/>
</dbReference>
<feature type="transmembrane region" description="Helical" evidence="1">
    <location>
        <begin position="218"/>
        <end position="241"/>
    </location>
</feature>
<feature type="transmembrane region" description="Helical" evidence="1">
    <location>
        <begin position="109"/>
        <end position="132"/>
    </location>
</feature>
<feature type="transmembrane region" description="Helical" evidence="1">
    <location>
        <begin position="21"/>
        <end position="42"/>
    </location>
</feature>
<evidence type="ECO:0000313" key="2">
    <source>
        <dbReference type="EMBL" id="BCJ35603.1"/>
    </source>
</evidence>
<feature type="transmembrane region" description="Helical" evidence="1">
    <location>
        <begin position="176"/>
        <end position="197"/>
    </location>
</feature>